<comment type="pathway">
    <text evidence="3 10">Carbohydrate metabolism; galactose metabolism.</text>
</comment>
<keyword evidence="9 10" id="KW-0119">Carbohydrate metabolism</keyword>
<dbReference type="Proteomes" id="UP000308508">
    <property type="component" value="Unassembled WGS sequence"/>
</dbReference>
<name>A0A5R9PIP4_9GAMM</name>
<sequence>MSAPILVVGGAGYIGSHMVKRLRRAGFHAVVADDLSSGHREALPGAPLHVGDIGDGAFVDAVLGEVRPAAVMHFASFIQVGESVADPARYYRNNVTATQMLLDGMRAHGIDKFIFSSTAAIFGDPQYVPIDEAHPKAPINPYGRSKWFVEQMLADYDRAYGLKSVCLRYFNAAGADAEGELGECHEPETHLIPLILQVASGRRPHITVHGEDYATADGTCIRDYIHVEDLADAHLLALRQLLAGGDSARYNLGNGNGYSVREVIEAVRRVTGHPIPVVMGMRREGDPPSLVANARAARAALGWQPRYPALDAIVAHAWAWEQRRARGL</sequence>
<proteinExistence type="inferred from homology"/>
<dbReference type="PANTHER" id="PTHR43725:SF53">
    <property type="entry name" value="UDP-ARABINOSE 4-EPIMERASE 1"/>
    <property type="match status" value="1"/>
</dbReference>
<dbReference type="InterPro" id="IPR005886">
    <property type="entry name" value="UDP_G4E"/>
</dbReference>
<dbReference type="AlphaFoldDB" id="A0A5R9PIP4"/>
<dbReference type="NCBIfam" id="TIGR01179">
    <property type="entry name" value="galE"/>
    <property type="match status" value="1"/>
</dbReference>
<dbReference type="RefSeq" id="WP_138346709.1">
    <property type="nucleotide sequence ID" value="NZ_SROY01000001.1"/>
</dbReference>
<dbReference type="UniPathway" id="UPA00214"/>
<feature type="domain" description="NAD-dependent epimerase/dehydratase" evidence="11">
    <location>
        <begin position="5"/>
        <end position="253"/>
    </location>
</feature>
<reference evidence="12 13" key="1">
    <citation type="submission" date="2019-04" db="EMBL/GenBank/DDBJ databases">
        <authorList>
            <person name="Grouzdev D.S."/>
            <person name="Nazina T.N."/>
        </authorList>
    </citation>
    <scope>NUCLEOTIDE SEQUENCE [LARGE SCALE GENOMIC DNA]</scope>
    <source>
        <strain evidence="12 13">SHC 3-19</strain>
    </source>
</reference>
<keyword evidence="13" id="KW-1185">Reference proteome</keyword>
<evidence type="ECO:0000256" key="10">
    <source>
        <dbReference type="RuleBase" id="RU366046"/>
    </source>
</evidence>
<evidence type="ECO:0000256" key="1">
    <source>
        <dbReference type="ARBA" id="ARBA00000083"/>
    </source>
</evidence>
<dbReference type="STRING" id="1123377.GCA_000423885_00835"/>
<comment type="similarity">
    <text evidence="4 10">Belongs to the NAD(P)-dependent epimerase/dehydratase family.</text>
</comment>
<keyword evidence="7 10" id="KW-0520">NAD</keyword>
<dbReference type="PANTHER" id="PTHR43725">
    <property type="entry name" value="UDP-GLUCOSE 4-EPIMERASE"/>
    <property type="match status" value="1"/>
</dbReference>
<evidence type="ECO:0000313" key="13">
    <source>
        <dbReference type="Proteomes" id="UP000308508"/>
    </source>
</evidence>
<dbReference type="SUPFAM" id="SSF51735">
    <property type="entry name" value="NAD(P)-binding Rossmann-fold domains"/>
    <property type="match status" value="1"/>
</dbReference>
<evidence type="ECO:0000256" key="8">
    <source>
        <dbReference type="ARBA" id="ARBA00023235"/>
    </source>
</evidence>
<evidence type="ECO:0000256" key="5">
    <source>
        <dbReference type="ARBA" id="ARBA00013189"/>
    </source>
</evidence>
<dbReference type="EC" id="5.1.3.2" evidence="5 10"/>
<evidence type="ECO:0000259" key="11">
    <source>
        <dbReference type="Pfam" id="PF01370"/>
    </source>
</evidence>
<dbReference type="GO" id="GO:0003978">
    <property type="term" value="F:UDP-glucose 4-epimerase activity"/>
    <property type="evidence" value="ECO:0007669"/>
    <property type="project" value="UniProtKB-UniRule"/>
</dbReference>
<dbReference type="InterPro" id="IPR036291">
    <property type="entry name" value="NAD(P)-bd_dom_sf"/>
</dbReference>
<comment type="catalytic activity">
    <reaction evidence="1 10">
        <text>UDP-alpha-D-glucose = UDP-alpha-D-galactose</text>
        <dbReference type="Rhea" id="RHEA:22168"/>
        <dbReference type="ChEBI" id="CHEBI:58885"/>
        <dbReference type="ChEBI" id="CHEBI:66914"/>
        <dbReference type="EC" id="5.1.3.2"/>
    </reaction>
</comment>
<evidence type="ECO:0000256" key="7">
    <source>
        <dbReference type="ARBA" id="ARBA00023027"/>
    </source>
</evidence>
<protein>
    <recommendedName>
        <fullName evidence="6 10">UDP-glucose 4-epimerase</fullName>
        <ecNumber evidence="5 10">5.1.3.2</ecNumber>
    </recommendedName>
</protein>
<evidence type="ECO:0000256" key="2">
    <source>
        <dbReference type="ARBA" id="ARBA00001911"/>
    </source>
</evidence>
<gene>
    <name evidence="12" type="primary">galE</name>
    <name evidence="12" type="ORF">E5S66_00880</name>
</gene>
<dbReference type="GO" id="GO:0033499">
    <property type="term" value="P:galactose catabolic process via UDP-galactose, Leloir pathway"/>
    <property type="evidence" value="ECO:0007669"/>
    <property type="project" value="TreeGrafter"/>
</dbReference>
<evidence type="ECO:0000256" key="3">
    <source>
        <dbReference type="ARBA" id="ARBA00004947"/>
    </source>
</evidence>
<comment type="caution">
    <text evidence="12">The sequence shown here is derived from an EMBL/GenBank/DDBJ whole genome shotgun (WGS) entry which is preliminary data.</text>
</comment>
<dbReference type="Gene3D" id="3.40.50.720">
    <property type="entry name" value="NAD(P)-binding Rossmann-like Domain"/>
    <property type="match status" value="1"/>
</dbReference>
<comment type="cofactor">
    <cofactor evidence="2 10">
        <name>NAD(+)</name>
        <dbReference type="ChEBI" id="CHEBI:57540"/>
    </cofactor>
</comment>
<dbReference type="Pfam" id="PF01370">
    <property type="entry name" value="Epimerase"/>
    <property type="match status" value="1"/>
</dbReference>
<dbReference type="Gene3D" id="3.90.25.10">
    <property type="entry name" value="UDP-galactose 4-epimerase, domain 1"/>
    <property type="match status" value="1"/>
</dbReference>
<comment type="subunit">
    <text evidence="10">Homodimer.</text>
</comment>
<organism evidence="12 13">
    <name type="scientific">Thermomonas fusca</name>
    <dbReference type="NCBI Taxonomy" id="215690"/>
    <lineage>
        <taxon>Bacteria</taxon>
        <taxon>Pseudomonadati</taxon>
        <taxon>Pseudomonadota</taxon>
        <taxon>Gammaproteobacteria</taxon>
        <taxon>Lysobacterales</taxon>
        <taxon>Lysobacteraceae</taxon>
        <taxon>Thermomonas</taxon>
    </lineage>
</organism>
<keyword evidence="8 10" id="KW-0413">Isomerase</keyword>
<dbReference type="InterPro" id="IPR001509">
    <property type="entry name" value="Epimerase_deHydtase"/>
</dbReference>
<dbReference type="CDD" id="cd05247">
    <property type="entry name" value="UDP_G4E_1_SDR_e"/>
    <property type="match status" value="1"/>
</dbReference>
<evidence type="ECO:0000256" key="9">
    <source>
        <dbReference type="ARBA" id="ARBA00023277"/>
    </source>
</evidence>
<evidence type="ECO:0000256" key="6">
    <source>
        <dbReference type="ARBA" id="ARBA00018569"/>
    </source>
</evidence>
<accession>A0A5R9PIP4</accession>
<evidence type="ECO:0000256" key="4">
    <source>
        <dbReference type="ARBA" id="ARBA00007637"/>
    </source>
</evidence>
<dbReference type="EMBL" id="SROY01000001">
    <property type="protein sequence ID" value="TLX22618.1"/>
    <property type="molecule type" value="Genomic_DNA"/>
</dbReference>
<evidence type="ECO:0000313" key="12">
    <source>
        <dbReference type="EMBL" id="TLX22618.1"/>
    </source>
</evidence>